<accession>A0A2P2Q0X0</accession>
<proteinExistence type="predicted"/>
<dbReference type="EMBL" id="GGEC01080133">
    <property type="protein sequence ID" value="MBX60617.1"/>
    <property type="molecule type" value="Transcribed_RNA"/>
</dbReference>
<keyword evidence="1" id="KW-0812">Transmembrane</keyword>
<keyword evidence="1" id="KW-0472">Membrane</keyword>
<protein>
    <submittedName>
        <fullName evidence="2">Uncharacterized protein</fullName>
    </submittedName>
</protein>
<organism evidence="2">
    <name type="scientific">Rhizophora mucronata</name>
    <name type="common">Asiatic mangrove</name>
    <dbReference type="NCBI Taxonomy" id="61149"/>
    <lineage>
        <taxon>Eukaryota</taxon>
        <taxon>Viridiplantae</taxon>
        <taxon>Streptophyta</taxon>
        <taxon>Embryophyta</taxon>
        <taxon>Tracheophyta</taxon>
        <taxon>Spermatophyta</taxon>
        <taxon>Magnoliopsida</taxon>
        <taxon>eudicotyledons</taxon>
        <taxon>Gunneridae</taxon>
        <taxon>Pentapetalae</taxon>
        <taxon>rosids</taxon>
        <taxon>fabids</taxon>
        <taxon>Malpighiales</taxon>
        <taxon>Rhizophoraceae</taxon>
        <taxon>Rhizophora</taxon>
    </lineage>
</organism>
<evidence type="ECO:0000256" key="1">
    <source>
        <dbReference type="SAM" id="Phobius"/>
    </source>
</evidence>
<dbReference type="AlphaFoldDB" id="A0A2P2Q0X0"/>
<sequence>MLSPQKVLFTNVKILFIFLSIYCDASLFLGA</sequence>
<evidence type="ECO:0000313" key="2">
    <source>
        <dbReference type="EMBL" id="MBX60617.1"/>
    </source>
</evidence>
<keyword evidence="1" id="KW-1133">Transmembrane helix</keyword>
<name>A0A2P2Q0X0_RHIMU</name>
<feature type="transmembrane region" description="Helical" evidence="1">
    <location>
        <begin position="12"/>
        <end position="30"/>
    </location>
</feature>
<reference evidence="2" key="1">
    <citation type="submission" date="2018-02" db="EMBL/GenBank/DDBJ databases">
        <title>Rhizophora mucronata_Transcriptome.</title>
        <authorList>
            <person name="Meera S.P."/>
            <person name="Sreeshan A."/>
            <person name="Augustine A."/>
        </authorList>
    </citation>
    <scope>NUCLEOTIDE SEQUENCE</scope>
    <source>
        <tissue evidence="2">Leaf</tissue>
    </source>
</reference>